<keyword evidence="3" id="KW-1133">Transmembrane helix</keyword>
<evidence type="ECO:0000256" key="1">
    <source>
        <dbReference type="ARBA" id="ARBA00004141"/>
    </source>
</evidence>
<evidence type="ECO:0000256" key="3">
    <source>
        <dbReference type="ARBA" id="ARBA00022989"/>
    </source>
</evidence>
<dbReference type="InterPro" id="IPR037673">
    <property type="entry name" value="MSC/AndL"/>
</dbReference>
<dbReference type="Pfam" id="PF01741">
    <property type="entry name" value="MscL"/>
    <property type="match status" value="1"/>
</dbReference>
<comment type="subcellular location">
    <subcellularLocation>
        <location evidence="1">Membrane</location>
        <topology evidence="1">Multi-pass membrane protein</topology>
    </subcellularLocation>
</comment>
<dbReference type="PANTHER" id="PTHR30266">
    <property type="entry name" value="MECHANOSENSITIVE CHANNEL MSCL"/>
    <property type="match status" value="1"/>
</dbReference>
<comment type="caution">
    <text evidence="5">The sequence shown here is derived from an EMBL/GenBank/DDBJ whole genome shotgun (WGS) entry which is preliminary data.</text>
</comment>
<dbReference type="AlphaFoldDB" id="A0A7I7SJH1"/>
<accession>A0A7I7SJH1</accession>
<gene>
    <name evidence="5" type="ORF">B8W67_08685</name>
</gene>
<evidence type="ECO:0000256" key="2">
    <source>
        <dbReference type="ARBA" id="ARBA00022692"/>
    </source>
</evidence>
<evidence type="ECO:0000313" key="6">
    <source>
        <dbReference type="Proteomes" id="UP000193577"/>
    </source>
</evidence>
<dbReference type="Gene3D" id="1.10.1200.120">
    <property type="entry name" value="Large-conductance mechanosensitive channel, MscL, domain 1"/>
    <property type="match status" value="1"/>
</dbReference>
<evidence type="ECO:0000313" key="5">
    <source>
        <dbReference type="EMBL" id="OSC33908.1"/>
    </source>
</evidence>
<proteinExistence type="predicted"/>
<dbReference type="PANTHER" id="PTHR30266:SF2">
    <property type="entry name" value="LARGE-CONDUCTANCE MECHANOSENSITIVE CHANNEL"/>
    <property type="match status" value="1"/>
</dbReference>
<dbReference type="GO" id="GO:0008381">
    <property type="term" value="F:mechanosensitive monoatomic ion channel activity"/>
    <property type="evidence" value="ECO:0007669"/>
    <property type="project" value="TreeGrafter"/>
</dbReference>
<dbReference type="OrthoDB" id="9810350at2"/>
<dbReference type="InterPro" id="IPR036019">
    <property type="entry name" value="MscL_channel"/>
</dbReference>
<dbReference type="EMBL" id="NCXO01000015">
    <property type="protein sequence ID" value="OSC33908.1"/>
    <property type="molecule type" value="Genomic_DNA"/>
</dbReference>
<dbReference type="GO" id="GO:0016020">
    <property type="term" value="C:membrane"/>
    <property type="evidence" value="ECO:0007669"/>
    <property type="project" value="UniProtKB-SubCell"/>
</dbReference>
<dbReference type="Proteomes" id="UP000193577">
    <property type="component" value="Unassembled WGS sequence"/>
</dbReference>
<organism evidence="5 6">
    <name type="scientific">Mycolicibacillus koreensis</name>
    <dbReference type="NCBI Taxonomy" id="1069220"/>
    <lineage>
        <taxon>Bacteria</taxon>
        <taxon>Bacillati</taxon>
        <taxon>Actinomycetota</taxon>
        <taxon>Actinomycetes</taxon>
        <taxon>Mycobacteriales</taxon>
        <taxon>Mycobacteriaceae</taxon>
        <taxon>Mycolicibacillus</taxon>
    </lineage>
</organism>
<keyword evidence="6" id="KW-1185">Reference proteome</keyword>
<evidence type="ECO:0000256" key="4">
    <source>
        <dbReference type="ARBA" id="ARBA00023136"/>
    </source>
</evidence>
<dbReference type="SUPFAM" id="SSF81330">
    <property type="entry name" value="Gated mechanosensitive channel"/>
    <property type="match status" value="1"/>
</dbReference>
<dbReference type="RefSeq" id="WP_085303462.1">
    <property type="nucleotide sequence ID" value="NZ_AP022594.1"/>
</dbReference>
<name>A0A7I7SJH1_9MYCO</name>
<protein>
    <submittedName>
        <fullName evidence="5">Mechanosensitive ion channel protein MscL</fullName>
    </submittedName>
</protein>
<sequence>MIKGFKNFLMRDDVITVAIGLVVALAFSKLVESFTDSVINPLVAAAQPDSAFGLGVQLGEEGNEATFMDFGALISGIVYFIVFMIVVYFAIVVPYRAVQARRGITVFGEEEPEPPTKACPECLSDDLPELARKCKHCGSLQTTV</sequence>
<reference evidence="5 6" key="1">
    <citation type="submission" date="2017-04" db="EMBL/GenBank/DDBJ databases">
        <title>The new phylogeny of genus Mycobacterium.</title>
        <authorList>
            <person name="Tortoli E."/>
            <person name="Trovato A."/>
            <person name="Cirillo D.M."/>
        </authorList>
    </citation>
    <scope>NUCLEOTIDE SEQUENCE [LARGE SCALE GENOMIC DNA]</scope>
    <source>
        <strain evidence="5 6">KCTC 19819</strain>
    </source>
</reference>
<keyword evidence="4" id="KW-0472">Membrane</keyword>
<keyword evidence="2" id="KW-0812">Transmembrane</keyword>